<gene>
    <name evidence="6" type="ORF">CHINAEXTREME_20775</name>
</gene>
<dbReference type="InterPro" id="IPR003439">
    <property type="entry name" value="ABC_transporter-like_ATP-bd"/>
</dbReference>
<dbReference type="SMART" id="SM00382">
    <property type="entry name" value="AAA"/>
    <property type="match status" value="1"/>
</dbReference>
<evidence type="ECO:0000313" key="6">
    <source>
        <dbReference type="EMBL" id="APX00243.1"/>
    </source>
</evidence>
<dbReference type="Proteomes" id="UP000186547">
    <property type="component" value="Plasmid pHLAJ5I"/>
</dbReference>
<reference evidence="6 7" key="1">
    <citation type="journal article" date="2011" name="J. Bacteriol.">
        <title>Genome sequence of Halobiforma lacisalsi AJ5, an extremely halophilic archaeon which harbors a bop gene.</title>
        <authorList>
            <person name="Jiang X."/>
            <person name="Wang S."/>
            <person name="Cheng H."/>
            <person name="Huo Y."/>
            <person name="Zhang X."/>
            <person name="Zhu X."/>
            <person name="Han X."/>
            <person name="Ni P."/>
            <person name="Wu M."/>
        </authorList>
    </citation>
    <scope>NUCLEOTIDE SEQUENCE [LARGE SCALE GENOMIC DNA]</scope>
    <source>
        <strain evidence="6 7">AJ5</strain>
        <plasmid evidence="7">phlaj5i</plasmid>
    </source>
</reference>
<sequence length="310" mass="33423">MPAIRTDGLTKRFGRSIVAVENVSFEVERGEIFGFLGPNGAGKSTTIDLLLGFLTPTSGEAYLLGREVSARSVRVRKRVGILPEGVPPYARLTAREHLEFVADCKGVEEDIDELLADIGLVPAADRKVGEFSKGMTQRLRLGMALVGDPDVLILDEPSSGLDPTGISEMRELLRERAAAGATVFFSSHILSEVEELCDRIGILNDGQLVAVDTIDELRAVAAPETTLSIVVGNADCDPLDVLAAHEAVSDVWKDDDRFCASVDRGEKASVLAALENDGITVDDFSVDEASLEDLFTAYMDGNRRAREVES</sequence>
<evidence type="ECO:0000256" key="2">
    <source>
        <dbReference type="ARBA" id="ARBA00022448"/>
    </source>
</evidence>
<dbReference type="GeneID" id="30923613"/>
<dbReference type="SUPFAM" id="SSF52540">
    <property type="entry name" value="P-loop containing nucleoside triphosphate hydrolases"/>
    <property type="match status" value="1"/>
</dbReference>
<evidence type="ECO:0000259" key="5">
    <source>
        <dbReference type="PROSITE" id="PS50893"/>
    </source>
</evidence>
<comment type="similarity">
    <text evidence="1">Belongs to the ABC transporter superfamily.</text>
</comment>
<keyword evidence="4" id="KW-0067">ATP-binding</keyword>
<feature type="domain" description="ABC transporter" evidence="5">
    <location>
        <begin position="4"/>
        <end position="230"/>
    </location>
</feature>
<dbReference type="Pfam" id="PF00005">
    <property type="entry name" value="ABC_tran"/>
    <property type="match status" value="1"/>
</dbReference>
<keyword evidence="3" id="KW-0547">Nucleotide-binding</keyword>
<dbReference type="GO" id="GO:0005524">
    <property type="term" value="F:ATP binding"/>
    <property type="evidence" value="ECO:0007669"/>
    <property type="project" value="UniProtKB-KW"/>
</dbReference>
<evidence type="ECO:0000256" key="1">
    <source>
        <dbReference type="ARBA" id="ARBA00005417"/>
    </source>
</evidence>
<evidence type="ECO:0000256" key="4">
    <source>
        <dbReference type="ARBA" id="ARBA00022840"/>
    </source>
</evidence>
<evidence type="ECO:0000313" key="7">
    <source>
        <dbReference type="Proteomes" id="UP000186547"/>
    </source>
</evidence>
<dbReference type="PANTHER" id="PTHR43335">
    <property type="entry name" value="ABC TRANSPORTER, ATP-BINDING PROTEIN"/>
    <property type="match status" value="1"/>
</dbReference>
<keyword evidence="2" id="KW-0813">Transport</keyword>
<accession>A0A1P8LWW3</accession>
<dbReference type="RefSeq" id="WP_029601771.1">
    <property type="nucleotide sequence ID" value="NZ_AOLZ01000063.1"/>
</dbReference>
<dbReference type="PANTHER" id="PTHR43335:SF4">
    <property type="entry name" value="ABC TRANSPORTER, ATP-BINDING PROTEIN"/>
    <property type="match status" value="1"/>
</dbReference>
<dbReference type="Gene3D" id="3.40.50.300">
    <property type="entry name" value="P-loop containing nucleotide triphosphate hydrolases"/>
    <property type="match status" value="1"/>
</dbReference>
<dbReference type="GO" id="GO:0016887">
    <property type="term" value="F:ATP hydrolysis activity"/>
    <property type="evidence" value="ECO:0007669"/>
    <property type="project" value="InterPro"/>
</dbReference>
<organism evidence="6 7">
    <name type="scientific">Natronobacterium lacisalsi AJ5</name>
    <dbReference type="NCBI Taxonomy" id="358396"/>
    <lineage>
        <taxon>Archaea</taxon>
        <taxon>Methanobacteriati</taxon>
        <taxon>Methanobacteriota</taxon>
        <taxon>Stenosarchaea group</taxon>
        <taxon>Halobacteria</taxon>
        <taxon>Halobacteriales</taxon>
        <taxon>Natrialbaceae</taxon>
        <taxon>Natronobacterium</taxon>
    </lineage>
</organism>
<dbReference type="PROSITE" id="PS50893">
    <property type="entry name" value="ABC_TRANSPORTER_2"/>
    <property type="match status" value="1"/>
</dbReference>
<protein>
    <submittedName>
        <fullName evidence="6">Sulfate-transporting ATPase</fullName>
    </submittedName>
</protein>
<name>A0A1P8LWW3_NATLA</name>
<geneLocation type="plasmid" evidence="7">
    <name>phlaj5i</name>
</geneLocation>
<dbReference type="KEGG" id="hlc:CHINAEXTREME20775"/>
<dbReference type="InterPro" id="IPR003593">
    <property type="entry name" value="AAA+_ATPase"/>
</dbReference>
<dbReference type="AlphaFoldDB" id="A0A1P8LWW3"/>
<keyword evidence="6" id="KW-0614">Plasmid</keyword>
<evidence type="ECO:0000256" key="3">
    <source>
        <dbReference type="ARBA" id="ARBA00022741"/>
    </source>
</evidence>
<dbReference type="EMBL" id="CP019286">
    <property type="protein sequence ID" value="APX00243.1"/>
    <property type="molecule type" value="Genomic_DNA"/>
</dbReference>
<dbReference type="InterPro" id="IPR027417">
    <property type="entry name" value="P-loop_NTPase"/>
</dbReference>
<dbReference type="CDD" id="cd03230">
    <property type="entry name" value="ABC_DR_subfamily_A"/>
    <property type="match status" value="1"/>
</dbReference>
<proteinExistence type="inferred from homology"/>